<evidence type="ECO:0000313" key="2">
    <source>
        <dbReference type="Proteomes" id="UP000824890"/>
    </source>
</evidence>
<gene>
    <name evidence="1" type="ORF">HID58_023216</name>
</gene>
<protein>
    <submittedName>
        <fullName evidence="1">Uncharacterized protein</fullName>
    </submittedName>
</protein>
<sequence length="148" mass="16247">ETGKTPPLVGLFRRCTFLSVVGRLLIPALHLFVEGERSALASRRTLFLLVGPMVYGSNLKDLRFVSGGSMCVMGLGVWDEIATSVVLEVVLVVVLFPVDSDWFGPLTMFPAVNMVEAPETRVSFLSLGATRSDVLSRLFRMGQSWARL</sequence>
<dbReference type="Proteomes" id="UP000824890">
    <property type="component" value="Unassembled WGS sequence"/>
</dbReference>
<accession>A0ABQ8D338</accession>
<comment type="caution">
    <text evidence="1">The sequence shown here is derived from an EMBL/GenBank/DDBJ whole genome shotgun (WGS) entry which is preliminary data.</text>
</comment>
<dbReference type="EMBL" id="JAGKQM010000006">
    <property type="protein sequence ID" value="KAH0923198.1"/>
    <property type="molecule type" value="Genomic_DNA"/>
</dbReference>
<organism evidence="1 2">
    <name type="scientific">Brassica napus</name>
    <name type="common">Rape</name>
    <dbReference type="NCBI Taxonomy" id="3708"/>
    <lineage>
        <taxon>Eukaryota</taxon>
        <taxon>Viridiplantae</taxon>
        <taxon>Streptophyta</taxon>
        <taxon>Embryophyta</taxon>
        <taxon>Tracheophyta</taxon>
        <taxon>Spermatophyta</taxon>
        <taxon>Magnoliopsida</taxon>
        <taxon>eudicotyledons</taxon>
        <taxon>Gunneridae</taxon>
        <taxon>Pentapetalae</taxon>
        <taxon>rosids</taxon>
        <taxon>malvids</taxon>
        <taxon>Brassicales</taxon>
        <taxon>Brassicaceae</taxon>
        <taxon>Brassiceae</taxon>
        <taxon>Brassica</taxon>
    </lineage>
</organism>
<reference evidence="1 2" key="1">
    <citation type="submission" date="2021-05" db="EMBL/GenBank/DDBJ databases">
        <title>Genome Assembly of Synthetic Allotetraploid Brassica napus Reveals Homoeologous Exchanges between Subgenomes.</title>
        <authorList>
            <person name="Davis J.T."/>
        </authorList>
    </citation>
    <scope>NUCLEOTIDE SEQUENCE [LARGE SCALE GENOMIC DNA]</scope>
    <source>
        <strain evidence="2">cv. Da-Ae</strain>
        <tissue evidence="1">Seedling</tissue>
    </source>
</reference>
<feature type="non-terminal residue" evidence="1">
    <location>
        <position position="1"/>
    </location>
</feature>
<evidence type="ECO:0000313" key="1">
    <source>
        <dbReference type="EMBL" id="KAH0923198.1"/>
    </source>
</evidence>
<keyword evidence="2" id="KW-1185">Reference proteome</keyword>
<proteinExistence type="predicted"/>
<name>A0ABQ8D338_BRANA</name>